<sequence length="290" mass="30145">MKAPSIVLPRIRKTQGKLSSRLALLLLPAVALTGCAANTPAGPRVEAPTQPQNELRVMTSGGFTSAFALLSKQYERETGIHIVTEHGPSMGDTPKAIPNRLARKEPADVVILARSSLDKLTLGGSIVPSTETDLVLSKIAAAVKAGAPAPNISTAAAVRSALLAAKSVAWSDSASGVYIQTTMLDKLGVADQVRPKGRMIPATPVGQIVASGQAEIGFQQLSELKPVKGIRIVGLLPAELQKVTAFSAGVVSYSPHPAEAKALIAYLASPKAYAVIRESGLEPASQKVQP</sequence>
<dbReference type="EMBL" id="CP023741">
    <property type="protein sequence ID" value="ATI80766.1"/>
    <property type="molecule type" value="Genomic_DNA"/>
</dbReference>
<proteinExistence type="predicted"/>
<evidence type="ECO:0000313" key="3">
    <source>
        <dbReference type="Proteomes" id="UP000219422"/>
    </source>
</evidence>
<dbReference type="InterPro" id="IPR050682">
    <property type="entry name" value="ModA/WtpA"/>
</dbReference>
<dbReference type="AlphaFoldDB" id="A0A291N0B0"/>
<name>A0A291N0B0_SPHYA</name>
<dbReference type="RefSeq" id="WP_097383891.1">
    <property type="nucleotide sequence ID" value="NZ_CP023741.1"/>
</dbReference>
<feature type="chain" id="PRO_5013171933" evidence="1">
    <location>
        <begin position="37"/>
        <end position="290"/>
    </location>
</feature>
<dbReference type="PANTHER" id="PTHR30632">
    <property type="entry name" value="MOLYBDATE-BINDING PERIPLASMIC PROTEIN"/>
    <property type="match status" value="1"/>
</dbReference>
<protein>
    <submittedName>
        <fullName evidence="2">ABC transporter substrate-binding protein</fullName>
    </submittedName>
</protein>
<gene>
    <name evidence="2" type="ORF">A6768_12710</name>
</gene>
<accession>A0A291N0B0</accession>
<dbReference type="KEGG" id="sya:A6768_12710"/>
<dbReference type="Pfam" id="PF13531">
    <property type="entry name" value="SBP_bac_11"/>
    <property type="match status" value="1"/>
</dbReference>
<reference evidence="2 3" key="1">
    <citation type="submission" date="2017-10" db="EMBL/GenBank/DDBJ databases">
        <title>Sphingobium yanoikuyae S72.</title>
        <authorList>
            <person name="Sanchez E."/>
            <person name="Bustos P."/>
            <person name="Mendoza P."/>
            <person name="Guo X."/>
            <person name="Mendoza A."/>
        </authorList>
    </citation>
    <scope>NUCLEOTIDE SEQUENCE [LARGE SCALE GENOMIC DNA]</scope>
    <source>
        <strain evidence="2 3">S72</strain>
    </source>
</reference>
<dbReference type="Gene3D" id="3.40.190.10">
    <property type="entry name" value="Periplasmic binding protein-like II"/>
    <property type="match status" value="2"/>
</dbReference>
<dbReference type="Proteomes" id="UP000219422">
    <property type="component" value="Chromosome"/>
</dbReference>
<dbReference type="GO" id="GO:0030973">
    <property type="term" value="F:molybdate ion binding"/>
    <property type="evidence" value="ECO:0007669"/>
    <property type="project" value="TreeGrafter"/>
</dbReference>
<feature type="signal peptide" evidence="1">
    <location>
        <begin position="1"/>
        <end position="36"/>
    </location>
</feature>
<dbReference type="PROSITE" id="PS51257">
    <property type="entry name" value="PROKAR_LIPOPROTEIN"/>
    <property type="match status" value="1"/>
</dbReference>
<evidence type="ECO:0000256" key="1">
    <source>
        <dbReference type="SAM" id="SignalP"/>
    </source>
</evidence>
<keyword evidence="1" id="KW-0732">Signal</keyword>
<dbReference type="PANTHER" id="PTHR30632:SF11">
    <property type="entry name" value="BLR4797 PROTEIN"/>
    <property type="match status" value="1"/>
</dbReference>
<evidence type="ECO:0000313" key="2">
    <source>
        <dbReference type="EMBL" id="ATI80766.1"/>
    </source>
</evidence>
<dbReference type="GeneID" id="57777690"/>
<dbReference type="SUPFAM" id="SSF53850">
    <property type="entry name" value="Periplasmic binding protein-like II"/>
    <property type="match status" value="1"/>
</dbReference>
<organism evidence="2 3">
    <name type="scientific">Sphingobium yanoikuyae</name>
    <name type="common">Sphingomonas yanoikuyae</name>
    <dbReference type="NCBI Taxonomy" id="13690"/>
    <lineage>
        <taxon>Bacteria</taxon>
        <taxon>Pseudomonadati</taxon>
        <taxon>Pseudomonadota</taxon>
        <taxon>Alphaproteobacteria</taxon>
        <taxon>Sphingomonadales</taxon>
        <taxon>Sphingomonadaceae</taxon>
        <taxon>Sphingobium</taxon>
    </lineage>
</organism>
<dbReference type="GO" id="GO:0015689">
    <property type="term" value="P:molybdate ion transport"/>
    <property type="evidence" value="ECO:0007669"/>
    <property type="project" value="TreeGrafter"/>
</dbReference>